<feature type="non-terminal residue" evidence="1">
    <location>
        <position position="64"/>
    </location>
</feature>
<evidence type="ECO:0000313" key="1">
    <source>
        <dbReference type="EMBL" id="CAG8781570.1"/>
    </source>
</evidence>
<sequence>SGYQFQLHEVPSLTELKQVLVFYFTQAKKKNGLDYMIASIRLAINAFTCYLNEKSNLKPVDLLD</sequence>
<dbReference type="EMBL" id="CAJVPZ010053235">
    <property type="protein sequence ID" value="CAG8781570.1"/>
    <property type="molecule type" value="Genomic_DNA"/>
</dbReference>
<organism evidence="1 2">
    <name type="scientific">Racocetra fulgida</name>
    <dbReference type="NCBI Taxonomy" id="60492"/>
    <lineage>
        <taxon>Eukaryota</taxon>
        <taxon>Fungi</taxon>
        <taxon>Fungi incertae sedis</taxon>
        <taxon>Mucoromycota</taxon>
        <taxon>Glomeromycotina</taxon>
        <taxon>Glomeromycetes</taxon>
        <taxon>Diversisporales</taxon>
        <taxon>Gigasporaceae</taxon>
        <taxon>Racocetra</taxon>
    </lineage>
</organism>
<comment type="caution">
    <text evidence="1">The sequence shown here is derived from an EMBL/GenBank/DDBJ whole genome shotgun (WGS) entry which is preliminary data.</text>
</comment>
<evidence type="ECO:0000313" key="2">
    <source>
        <dbReference type="Proteomes" id="UP000789396"/>
    </source>
</evidence>
<dbReference type="OrthoDB" id="6150808at2759"/>
<gene>
    <name evidence="1" type="ORF">RFULGI_LOCUS15874</name>
</gene>
<proteinExistence type="predicted"/>
<reference evidence="1" key="1">
    <citation type="submission" date="2021-06" db="EMBL/GenBank/DDBJ databases">
        <authorList>
            <person name="Kallberg Y."/>
            <person name="Tangrot J."/>
            <person name="Rosling A."/>
        </authorList>
    </citation>
    <scope>NUCLEOTIDE SEQUENCE</scope>
    <source>
        <strain evidence="1">IN212</strain>
    </source>
</reference>
<name>A0A9N9JHR9_9GLOM</name>
<protein>
    <submittedName>
        <fullName evidence="1">20072_t:CDS:1</fullName>
    </submittedName>
</protein>
<dbReference type="Proteomes" id="UP000789396">
    <property type="component" value="Unassembled WGS sequence"/>
</dbReference>
<keyword evidence="2" id="KW-1185">Reference proteome</keyword>
<accession>A0A9N9JHR9</accession>
<feature type="non-terminal residue" evidence="1">
    <location>
        <position position="1"/>
    </location>
</feature>
<dbReference type="AlphaFoldDB" id="A0A9N9JHR9"/>